<dbReference type="VEuPathDB" id="FungiDB:PPTG_23387"/>
<dbReference type="Proteomes" id="UP000018817">
    <property type="component" value="Unassembled WGS sequence"/>
</dbReference>
<evidence type="ECO:0000256" key="2">
    <source>
        <dbReference type="ARBA" id="ARBA00010400"/>
    </source>
</evidence>
<reference evidence="7" key="1">
    <citation type="submission" date="2011-12" db="EMBL/GenBank/DDBJ databases">
        <authorList>
            <consortium name="The Broad Institute Genome Sequencing Platform"/>
            <person name="Russ C."/>
            <person name="Tyler B."/>
            <person name="Panabieres F."/>
            <person name="Shan W."/>
            <person name="Tripathy S."/>
            <person name="Grunwald N."/>
            <person name="Machado M."/>
            <person name="Young S.K."/>
            <person name="Zeng Q."/>
            <person name="Gargeya S."/>
            <person name="Fitzgerald M."/>
            <person name="Haas B."/>
            <person name="Abouelleil A."/>
            <person name="Alvarado L."/>
            <person name="Arachchi H.M."/>
            <person name="Berlin A."/>
            <person name="Chapman S.B."/>
            <person name="Gearin G."/>
            <person name="Goldberg J."/>
            <person name="Griggs A."/>
            <person name="Gujja S."/>
            <person name="Hansen M."/>
            <person name="Heiman D."/>
            <person name="Howarth C."/>
            <person name="Larimer J."/>
            <person name="Lui A."/>
            <person name="MacDonald P.J.P."/>
            <person name="McCowen C."/>
            <person name="Montmayeur A."/>
            <person name="Murphy C."/>
            <person name="Neiman D."/>
            <person name="Pearson M."/>
            <person name="Priest M."/>
            <person name="Roberts A."/>
            <person name="Saif S."/>
            <person name="Shea T."/>
            <person name="Sisk P."/>
            <person name="Stolte C."/>
            <person name="Sykes S."/>
            <person name="Wortman J."/>
            <person name="Nusbaum C."/>
            <person name="Birren B."/>
        </authorList>
    </citation>
    <scope>NUCLEOTIDE SEQUENCE [LARGE SCALE GENOMIC DNA]</scope>
    <source>
        <strain evidence="7">INRA-310</strain>
    </source>
</reference>
<accession>W2Q0W6</accession>
<evidence type="ECO:0000256" key="3">
    <source>
        <dbReference type="ARBA" id="ARBA00022525"/>
    </source>
</evidence>
<feature type="chain" id="PRO_5044984082" description="RxLR effector protein" evidence="5">
    <location>
        <begin position="22"/>
        <end position="155"/>
    </location>
</feature>
<comment type="function">
    <text evidence="5">Effector that suppresses plant defense responses during pathogen infection.</text>
</comment>
<evidence type="ECO:0000256" key="1">
    <source>
        <dbReference type="ARBA" id="ARBA00004613"/>
    </source>
</evidence>
<organism evidence="6 7">
    <name type="scientific">Phytophthora nicotianae (strain INRA-310)</name>
    <name type="common">Phytophthora parasitica</name>
    <dbReference type="NCBI Taxonomy" id="761204"/>
    <lineage>
        <taxon>Eukaryota</taxon>
        <taxon>Sar</taxon>
        <taxon>Stramenopiles</taxon>
        <taxon>Oomycota</taxon>
        <taxon>Peronosporomycetes</taxon>
        <taxon>Peronosporales</taxon>
        <taxon>Peronosporaceae</taxon>
        <taxon>Phytophthora</taxon>
    </lineage>
</organism>
<protein>
    <recommendedName>
        <fullName evidence="5">RxLR effector protein</fullName>
    </recommendedName>
</protein>
<evidence type="ECO:0000256" key="5">
    <source>
        <dbReference type="RuleBase" id="RU367124"/>
    </source>
</evidence>
<comment type="domain">
    <text evidence="5">The RxLR-dEER motif acts to carry the protein into the host cell cytoplasm through binding to cell surface phosphatidylinositol-3-phosphate.</text>
</comment>
<evidence type="ECO:0000313" key="6">
    <source>
        <dbReference type="EMBL" id="ETN05930.1"/>
    </source>
</evidence>
<dbReference type="AlphaFoldDB" id="W2Q0W6"/>
<keyword evidence="3 5" id="KW-0964">Secreted</keyword>
<name>W2Q0W6_PHYN3</name>
<comment type="similarity">
    <text evidence="2 5">Belongs to the RxLR effector family.</text>
</comment>
<evidence type="ECO:0000256" key="4">
    <source>
        <dbReference type="ARBA" id="ARBA00022729"/>
    </source>
</evidence>
<proteinExistence type="inferred from homology"/>
<dbReference type="Pfam" id="PF16810">
    <property type="entry name" value="RXLR"/>
    <property type="match status" value="1"/>
</dbReference>
<reference evidence="6 7" key="2">
    <citation type="submission" date="2013-11" db="EMBL/GenBank/DDBJ databases">
        <title>The Genome Sequence of Phytophthora parasitica INRA-310.</title>
        <authorList>
            <consortium name="The Broad Institute Genomics Platform"/>
            <person name="Russ C."/>
            <person name="Tyler B."/>
            <person name="Panabieres F."/>
            <person name="Shan W."/>
            <person name="Tripathy S."/>
            <person name="Grunwald N."/>
            <person name="Machado M."/>
            <person name="Johnson C.S."/>
            <person name="Arredondo F."/>
            <person name="Hong C."/>
            <person name="Coffey M."/>
            <person name="Young S.K."/>
            <person name="Zeng Q."/>
            <person name="Gargeya S."/>
            <person name="Fitzgerald M."/>
            <person name="Abouelleil A."/>
            <person name="Alvarado L."/>
            <person name="Chapman S.B."/>
            <person name="Gainer-Dewar J."/>
            <person name="Goldberg J."/>
            <person name="Griggs A."/>
            <person name="Gujja S."/>
            <person name="Hansen M."/>
            <person name="Howarth C."/>
            <person name="Imamovic A."/>
            <person name="Ireland A."/>
            <person name="Larimer J."/>
            <person name="McCowan C."/>
            <person name="Murphy C."/>
            <person name="Pearson M."/>
            <person name="Poon T.W."/>
            <person name="Priest M."/>
            <person name="Roberts A."/>
            <person name="Saif S."/>
            <person name="Shea T."/>
            <person name="Sykes S."/>
            <person name="Wortman J."/>
            <person name="Nusbaum C."/>
            <person name="Birren B."/>
        </authorList>
    </citation>
    <scope>NUCLEOTIDE SEQUENCE [LARGE SCALE GENOMIC DNA]</scope>
    <source>
        <strain evidence="6 7">INRA-310</strain>
    </source>
</reference>
<comment type="subcellular location">
    <subcellularLocation>
        <location evidence="1 5">Secreted</location>
    </subcellularLocation>
</comment>
<sequence length="155" mass="18499">MQTRHLLLFIVAAILAASATGSEIKSSQQSKLPRQTSLRAYALTRSEDSTNRSIATTDQHDERGFFKRFRLMIKQAKIKAAEKQRASDLQRFQDWYEKEKFGPEKVKEILYYYENLLIAERKGKMKQLQKWRWHKMSLDYEDYYWKRERGITPAN</sequence>
<evidence type="ECO:0000313" key="7">
    <source>
        <dbReference type="Proteomes" id="UP000018817"/>
    </source>
</evidence>
<keyword evidence="4 5" id="KW-0732">Signal</keyword>
<dbReference type="RefSeq" id="XP_008908432.1">
    <property type="nucleotide sequence ID" value="XM_008910184.1"/>
</dbReference>
<gene>
    <name evidence="6" type="ORF">PPTG_23387</name>
</gene>
<feature type="signal peptide" evidence="5">
    <location>
        <begin position="1"/>
        <end position="21"/>
    </location>
</feature>
<dbReference type="EMBL" id="KI669597">
    <property type="protein sequence ID" value="ETN05930.1"/>
    <property type="molecule type" value="Genomic_DNA"/>
</dbReference>
<dbReference type="InterPro" id="IPR031825">
    <property type="entry name" value="RXLR"/>
</dbReference>
<dbReference type="GeneID" id="20191986"/>